<gene>
    <name evidence="3" type="ORF">AB1Y20_006209</name>
</gene>
<accession>A0AB34J164</accession>
<evidence type="ECO:0000313" key="3">
    <source>
        <dbReference type="EMBL" id="KAL1511408.1"/>
    </source>
</evidence>
<dbReference type="AlphaFoldDB" id="A0AB34J164"/>
<name>A0AB34J164_PRYPA</name>
<feature type="region of interest" description="Disordered" evidence="1">
    <location>
        <begin position="215"/>
        <end position="289"/>
    </location>
</feature>
<keyword evidence="2" id="KW-0812">Transmembrane</keyword>
<feature type="compositionally biased region" description="Basic and acidic residues" evidence="1">
    <location>
        <begin position="1"/>
        <end position="10"/>
    </location>
</feature>
<feature type="transmembrane region" description="Helical" evidence="2">
    <location>
        <begin position="137"/>
        <end position="164"/>
    </location>
</feature>
<reference evidence="3 4" key="1">
    <citation type="journal article" date="2024" name="Science">
        <title>Giant polyketide synthase enzymes in the biosynthesis of giant marine polyether toxins.</title>
        <authorList>
            <person name="Fallon T.R."/>
            <person name="Shende V.V."/>
            <person name="Wierzbicki I.H."/>
            <person name="Pendleton A.L."/>
            <person name="Watervoot N.F."/>
            <person name="Auber R.P."/>
            <person name="Gonzalez D.J."/>
            <person name="Wisecaver J.H."/>
            <person name="Moore B.S."/>
        </authorList>
    </citation>
    <scope>NUCLEOTIDE SEQUENCE [LARGE SCALE GENOMIC DNA]</scope>
    <source>
        <strain evidence="3 4">12B1</strain>
    </source>
</reference>
<comment type="caution">
    <text evidence="3">The sequence shown here is derived from an EMBL/GenBank/DDBJ whole genome shotgun (WGS) entry which is preliminary data.</text>
</comment>
<organism evidence="3 4">
    <name type="scientific">Prymnesium parvum</name>
    <name type="common">Toxic golden alga</name>
    <dbReference type="NCBI Taxonomy" id="97485"/>
    <lineage>
        <taxon>Eukaryota</taxon>
        <taxon>Haptista</taxon>
        <taxon>Haptophyta</taxon>
        <taxon>Prymnesiophyceae</taxon>
        <taxon>Prymnesiales</taxon>
        <taxon>Prymnesiaceae</taxon>
        <taxon>Prymnesium</taxon>
    </lineage>
</organism>
<feature type="compositionally biased region" description="Basic and acidic residues" evidence="1">
    <location>
        <begin position="245"/>
        <end position="260"/>
    </location>
</feature>
<evidence type="ECO:0000256" key="2">
    <source>
        <dbReference type="SAM" id="Phobius"/>
    </source>
</evidence>
<protein>
    <submittedName>
        <fullName evidence="3">Uncharacterized protein</fullName>
    </submittedName>
</protein>
<evidence type="ECO:0000256" key="1">
    <source>
        <dbReference type="SAM" id="MobiDB-lite"/>
    </source>
</evidence>
<feature type="region of interest" description="Disordered" evidence="1">
    <location>
        <begin position="1"/>
        <end position="24"/>
    </location>
</feature>
<dbReference type="EMBL" id="JBGBPQ010000014">
    <property type="protein sequence ID" value="KAL1511408.1"/>
    <property type="molecule type" value="Genomic_DNA"/>
</dbReference>
<keyword evidence="2" id="KW-1133">Transmembrane helix</keyword>
<proteinExistence type="predicted"/>
<sequence length="377" mass="39781">MAERASEPREPPPSLRPSSSGAAPRFCSRCCSSARWRNSTSAAALPSLLCDERKGRLGAGAHAFCGIARCLPLLAPSPSVRRLRRIDPLALACRRSALVAVWLLVGALPHARASEELSPSAPPSLPPAAPEAGERNWYLITLGAIGAAVCGALIVFLPVAPILLAELPARKVSGCGTAPGARESSGRPVSEPYDVEGGGTLLLKARPCARGVGQQATAGLRSGDKAMAHKTAGRVGTEGNGGNAENRHQTEADVEKEGRRGWAIRHTAKRAEAPCAERTNAAPARSRAAPLKGEGYCETERCEAEAVGPVRSRPFHPPEDAACPSRRYAERLARRYGDQRGACKLPPLHGAGVPDTRLDSIRVNVVNRLAEREPEAC</sequence>
<dbReference type="Proteomes" id="UP001515480">
    <property type="component" value="Unassembled WGS sequence"/>
</dbReference>
<keyword evidence="4" id="KW-1185">Reference proteome</keyword>
<keyword evidence="2" id="KW-0472">Membrane</keyword>
<evidence type="ECO:0000313" key="4">
    <source>
        <dbReference type="Proteomes" id="UP001515480"/>
    </source>
</evidence>